<keyword evidence="1" id="KW-0472">Membrane</keyword>
<proteinExistence type="predicted"/>
<dbReference type="AlphaFoldDB" id="A0A6J4TSG6"/>
<evidence type="ECO:0000313" key="2">
    <source>
        <dbReference type="EMBL" id="CAA9529697.1"/>
    </source>
</evidence>
<accession>A0A6J4TSG6</accession>
<sequence length="77" mass="8456">MTTDDADRLARTRFFTLSAARFAGVGLVFLGMAIWLGDLLRPGGWPAVGVPLFLLGAAATLFLPRLLARRWRSPDVR</sequence>
<name>A0A6J4TSG6_9SPHN</name>
<gene>
    <name evidence="2" type="ORF">AVDCRST_MAG91-2849</name>
</gene>
<feature type="transmembrane region" description="Helical" evidence="1">
    <location>
        <begin position="48"/>
        <end position="68"/>
    </location>
</feature>
<keyword evidence="1" id="KW-1133">Transmembrane helix</keyword>
<feature type="transmembrane region" description="Helical" evidence="1">
    <location>
        <begin position="12"/>
        <end position="36"/>
    </location>
</feature>
<protein>
    <submittedName>
        <fullName evidence="2">Uncharacterized protein</fullName>
    </submittedName>
</protein>
<keyword evidence="1" id="KW-0812">Transmembrane</keyword>
<reference evidence="2" key="1">
    <citation type="submission" date="2020-02" db="EMBL/GenBank/DDBJ databases">
        <authorList>
            <person name="Meier V. D."/>
        </authorList>
    </citation>
    <scope>NUCLEOTIDE SEQUENCE</scope>
    <source>
        <strain evidence="2">AVDCRST_MAG91</strain>
    </source>
</reference>
<dbReference type="EMBL" id="CADCVX010000502">
    <property type="protein sequence ID" value="CAA9529697.1"/>
    <property type="molecule type" value="Genomic_DNA"/>
</dbReference>
<organism evidence="2">
    <name type="scientific">uncultured Sphingomonadaceae bacterium</name>
    <dbReference type="NCBI Taxonomy" id="169976"/>
    <lineage>
        <taxon>Bacteria</taxon>
        <taxon>Pseudomonadati</taxon>
        <taxon>Pseudomonadota</taxon>
        <taxon>Alphaproteobacteria</taxon>
        <taxon>Sphingomonadales</taxon>
        <taxon>Sphingomonadaceae</taxon>
        <taxon>environmental samples</taxon>
    </lineage>
</organism>
<evidence type="ECO:0000256" key="1">
    <source>
        <dbReference type="SAM" id="Phobius"/>
    </source>
</evidence>